<evidence type="ECO:0000313" key="2">
    <source>
        <dbReference type="WBParaSite" id="RSKR_0000997950.1"/>
    </source>
</evidence>
<protein>
    <submittedName>
        <fullName evidence="2">HNHc domain-containing protein</fullName>
    </submittedName>
</protein>
<proteinExistence type="predicted"/>
<evidence type="ECO:0000313" key="1">
    <source>
        <dbReference type="Proteomes" id="UP000095286"/>
    </source>
</evidence>
<dbReference type="WBParaSite" id="RSKR_0000997950.1">
    <property type="protein sequence ID" value="RSKR_0000997950.1"/>
    <property type="gene ID" value="RSKR_0000997950"/>
</dbReference>
<organism evidence="1 2">
    <name type="scientific">Rhabditophanes sp. KR3021</name>
    <dbReference type="NCBI Taxonomy" id="114890"/>
    <lineage>
        <taxon>Eukaryota</taxon>
        <taxon>Metazoa</taxon>
        <taxon>Ecdysozoa</taxon>
        <taxon>Nematoda</taxon>
        <taxon>Chromadorea</taxon>
        <taxon>Rhabditida</taxon>
        <taxon>Tylenchina</taxon>
        <taxon>Panagrolaimomorpha</taxon>
        <taxon>Strongyloidoidea</taxon>
        <taxon>Alloionematidae</taxon>
        <taxon>Rhabditophanes</taxon>
    </lineage>
</organism>
<reference evidence="2" key="1">
    <citation type="submission" date="2016-11" db="UniProtKB">
        <authorList>
            <consortium name="WormBaseParasite"/>
        </authorList>
    </citation>
    <scope>IDENTIFICATION</scope>
    <source>
        <strain evidence="2">KR3021</strain>
    </source>
</reference>
<dbReference type="Proteomes" id="UP000095286">
    <property type="component" value="Unplaced"/>
</dbReference>
<sequence>MKDEGSEIKLGNLDSTNPEDDVVGEALDDSSIVVEWRRTNWNGADQNYEVYNFGNVRNWFTRRPLRPATTHMDVLLYCLAFILNPENKPQIDHMNRNKKDHYVGNLGWVTSRENNLSGITREMVQISGDVDNIIYDLNPLDNKQDYRLLHQSCGYSYGF</sequence>
<accession>A0AC35UBG0</accession>
<name>A0AC35UBG0_9BILA</name>